<comment type="caution">
    <text evidence="1">The sequence shown here is derived from an EMBL/GenBank/DDBJ whole genome shotgun (WGS) entry which is preliminary data.</text>
</comment>
<gene>
    <name evidence="1" type="ORF">ENH87_02090</name>
</gene>
<sequence>MKAIDEAIMKSNEELMLENAIDRARDHRERWLKFMALADEQLELSNRYVRDMGILKRKIKAEDKKKKRRFLKWL</sequence>
<reference evidence="1" key="1">
    <citation type="journal article" date="2020" name="mSystems">
        <title>Genome- and Community-Level Interaction Insights into Carbon Utilization and Element Cycling Functions of Hydrothermarchaeota in Hydrothermal Sediment.</title>
        <authorList>
            <person name="Zhou Z."/>
            <person name="Liu Y."/>
            <person name="Xu W."/>
            <person name="Pan J."/>
            <person name="Luo Z.H."/>
            <person name="Li M."/>
        </authorList>
    </citation>
    <scope>NUCLEOTIDE SEQUENCE [LARGE SCALE GENOMIC DNA]</scope>
    <source>
        <strain evidence="1">HyVt-345</strain>
    </source>
</reference>
<evidence type="ECO:0000313" key="1">
    <source>
        <dbReference type="EMBL" id="HEA19692.1"/>
    </source>
</evidence>
<accession>A0A831QMM9</accession>
<proteinExistence type="predicted"/>
<organism evidence="1">
    <name type="scientific">Pricia antarctica</name>
    <dbReference type="NCBI Taxonomy" id="641691"/>
    <lineage>
        <taxon>Bacteria</taxon>
        <taxon>Pseudomonadati</taxon>
        <taxon>Bacteroidota</taxon>
        <taxon>Flavobacteriia</taxon>
        <taxon>Flavobacteriales</taxon>
        <taxon>Flavobacteriaceae</taxon>
        <taxon>Pricia</taxon>
    </lineage>
</organism>
<protein>
    <submittedName>
        <fullName evidence="1">Uncharacterized protein</fullName>
    </submittedName>
</protein>
<dbReference type="Proteomes" id="UP000886191">
    <property type="component" value="Unassembled WGS sequence"/>
</dbReference>
<dbReference type="AlphaFoldDB" id="A0A831QMM9"/>
<dbReference type="EMBL" id="DRGL01000013">
    <property type="protein sequence ID" value="HEA19692.1"/>
    <property type="molecule type" value="Genomic_DNA"/>
</dbReference>
<name>A0A831QMM9_9FLAO</name>